<dbReference type="EMBL" id="JBBKZS010000008">
    <property type="protein sequence ID" value="MEJ8856879.1"/>
    <property type="molecule type" value="Genomic_DNA"/>
</dbReference>
<gene>
    <name evidence="1" type="ORF">WKW79_20050</name>
</gene>
<dbReference type="InterPro" id="IPR052732">
    <property type="entry name" value="Cell-binding_unc_protein"/>
</dbReference>
<organism evidence="1 2">
    <name type="scientific">Variovorax robiniae</name>
    <dbReference type="NCBI Taxonomy" id="1836199"/>
    <lineage>
        <taxon>Bacteria</taxon>
        <taxon>Pseudomonadati</taxon>
        <taxon>Pseudomonadota</taxon>
        <taxon>Betaproteobacteria</taxon>
        <taxon>Burkholderiales</taxon>
        <taxon>Comamonadaceae</taxon>
        <taxon>Variovorax</taxon>
    </lineage>
</organism>
<evidence type="ECO:0000313" key="2">
    <source>
        <dbReference type="Proteomes" id="UP001367030"/>
    </source>
</evidence>
<dbReference type="RefSeq" id="WP_340336949.1">
    <property type="nucleotide sequence ID" value="NZ_JBBKZS010000008.1"/>
</dbReference>
<dbReference type="PANTHER" id="PTHR43883:SF1">
    <property type="entry name" value="GLUCONOKINASE"/>
    <property type="match status" value="1"/>
</dbReference>
<dbReference type="SUPFAM" id="SSF52540">
    <property type="entry name" value="P-loop containing nucleoside triphosphate hydrolases"/>
    <property type="match status" value="1"/>
</dbReference>
<evidence type="ECO:0000313" key="1">
    <source>
        <dbReference type="EMBL" id="MEJ8856879.1"/>
    </source>
</evidence>
<dbReference type="InterPro" id="IPR027417">
    <property type="entry name" value="P-loop_NTPase"/>
</dbReference>
<dbReference type="PANTHER" id="PTHR43883">
    <property type="entry name" value="SLR0207 PROTEIN"/>
    <property type="match status" value="1"/>
</dbReference>
<dbReference type="Proteomes" id="UP001367030">
    <property type="component" value="Unassembled WGS sequence"/>
</dbReference>
<keyword evidence="2" id="KW-1185">Reference proteome</keyword>
<dbReference type="Gene3D" id="3.90.1200.10">
    <property type="match status" value="1"/>
</dbReference>
<protein>
    <submittedName>
        <fullName evidence="1">AAA family ATPase</fullName>
    </submittedName>
</protein>
<reference evidence="1 2" key="1">
    <citation type="submission" date="2024-03" db="EMBL/GenBank/DDBJ databases">
        <title>Novel species of the genus Variovorax.</title>
        <authorList>
            <person name="Liu Q."/>
            <person name="Xin Y.-H."/>
        </authorList>
    </citation>
    <scope>NUCLEOTIDE SEQUENCE [LARGE SCALE GENOMIC DNA]</scope>
    <source>
        <strain evidence="1 2">KACC 18901</strain>
    </source>
</reference>
<proteinExistence type="predicted"/>
<comment type="caution">
    <text evidence="1">The sequence shown here is derived from an EMBL/GenBank/DDBJ whole genome shotgun (WGS) entry which is preliminary data.</text>
</comment>
<dbReference type="InterPro" id="IPR011009">
    <property type="entry name" value="Kinase-like_dom_sf"/>
</dbReference>
<sequence>MTDRASTSHAADPSLAQALRLQLQLETGHAVGLVETHISWVLLTPTLAFKLKKPVRLPFVDFSSLAARRHFCEEELRLNRVLAPDLYLDVRPVCGTSEAPCIGEEGNAANAIDYVVRMRRFPDGMLLGELLASGQLENAELDDLARTLARFHRDAPVAAVASGFGAPEGIEQRVMAALDSLAAACGPARVAALRRWVEGKVPGLRMAWLLRQRIGAVRECHGDLHLANVVRLDGRLQPFDCIEFDPALRWIDVMSDVAFLTMDLKAHGHVDLAFRFLDKYLEHSGDHEGLPVLRFYEVYRALVRAQVASLRGPSGEGKPDVEDYLLCAEDIVRRAERRPRLLITHGLSGSGKSTVAAQLLELAGAVRLRSDVERKRVFGLSALSHSADHAVDIYTPEATRRTFARLAEGARLALQAGYPVIVDATFLRHAERAAFRALAVSLQLPFAILDLHASPAQLRRRLALRQAGGLDASEAGPAVLEQQFAFQEPLDAPERAMAIGVETEMRPDAASLCALWMSRT</sequence>
<dbReference type="SUPFAM" id="SSF56112">
    <property type="entry name" value="Protein kinase-like (PK-like)"/>
    <property type="match status" value="1"/>
</dbReference>
<dbReference type="Pfam" id="PF13671">
    <property type="entry name" value="AAA_33"/>
    <property type="match status" value="1"/>
</dbReference>
<dbReference type="Gene3D" id="3.40.50.300">
    <property type="entry name" value="P-loop containing nucleotide triphosphate hydrolases"/>
    <property type="match status" value="1"/>
</dbReference>
<name>A0ABU8XCV2_9BURK</name>
<accession>A0ABU8XCV2</accession>